<evidence type="ECO:0000256" key="10">
    <source>
        <dbReference type="SAM" id="Phobius"/>
    </source>
</evidence>
<keyword evidence="3" id="KW-0813">Transport</keyword>
<evidence type="ECO:0000256" key="5">
    <source>
        <dbReference type="ARBA" id="ARBA00022741"/>
    </source>
</evidence>
<feature type="domain" description="Major facilitator superfamily (MFS) profile" evidence="11">
    <location>
        <begin position="44"/>
        <end position="463"/>
    </location>
</feature>
<evidence type="ECO:0000259" key="11">
    <source>
        <dbReference type="PROSITE" id="PS50850"/>
    </source>
</evidence>
<feature type="transmembrane region" description="Helical" evidence="10">
    <location>
        <begin position="374"/>
        <end position="396"/>
    </location>
</feature>
<dbReference type="PROSITE" id="PS50850">
    <property type="entry name" value="MFS"/>
    <property type="match status" value="1"/>
</dbReference>
<feature type="transmembrane region" description="Helical" evidence="10">
    <location>
        <begin position="316"/>
        <end position="336"/>
    </location>
</feature>
<evidence type="ECO:0000256" key="3">
    <source>
        <dbReference type="ARBA" id="ARBA00022448"/>
    </source>
</evidence>
<feature type="transmembrane region" description="Helical" evidence="10">
    <location>
        <begin position="348"/>
        <end position="368"/>
    </location>
</feature>
<evidence type="ECO:0000256" key="2">
    <source>
        <dbReference type="ARBA" id="ARBA00005417"/>
    </source>
</evidence>
<sequence>MTPHRQPPAETFGKSLEDMVARMRPAGREIAGIGGDVDRRGLRAVLRAENAKWYPGVALFALEISGLLHGEAFGVLQPDIGRAFGIGPRFFSVLTVFSQVIALVVPLGVARLVQNRARRAMVTLISAGVWSVLTAGTALTATVGAVGAMLLLDEATTAANGTVGDALLIDSYPPRTRVRVVSALRAGGMVAGLGAPGLVFVLTEVAHLNWRGVFLVTAALTAVFFLVALGLRDPGYGRWDTARIQQRVRTSDGRPGAPAVAATHLSILEALRRIMAIRSMRLFLWAGLISAIASPVGTYLAFYYTDRFNLDAGARSLLQLATGVVGLVSLLTLSKLGDRIFQRSPRHMFTISAGLTIVGLVLSAAQVFAPNVTVLVVLAAAGAALTGLSGPAQTVGTMSIVPAPLRPHVGAVAALFSLGGTTAGTILLGGLTETISLPTAVVIVSVPSVIAAGVTMRAGRFVAGDIDRTIDEVVEATALAELRGSGRRLPVINCRSVDFAYGPVQVLFGVDFSVDHGEMVALLGVNGAGKSTLLRAISGLGIPQSGSIRLDGQDITFLDAERRAAMGISQIPGGHAVFKELSVVDNLRCYGYSLGRDRRRLDSAIDIAFDAFPRLAERRNQHAGTLSGGEQQMLALSKALMLRPKVLLIDELSLGLAPIVVGQLLDMVRRINRAGTAVVLVEQSVNVALSLARHAYFMERGRIRFDGPSDELRRDETLLRAVFLSEVAKEGAR</sequence>
<keyword evidence="14" id="KW-1185">Reference proteome</keyword>
<dbReference type="InterPro" id="IPR052156">
    <property type="entry name" value="BCAA_Transport_ATP-bd_LivF"/>
</dbReference>
<dbReference type="RefSeq" id="WP_378269378.1">
    <property type="nucleotide sequence ID" value="NZ_JBHUKR010000021.1"/>
</dbReference>
<feature type="transmembrane region" description="Helical" evidence="10">
    <location>
        <begin position="129"/>
        <end position="152"/>
    </location>
</feature>
<proteinExistence type="inferred from homology"/>
<dbReference type="PANTHER" id="PTHR43820:SF8">
    <property type="entry name" value="ABC TRANSPORTER SUBSTRATE-BINDING PROTEIN"/>
    <property type="match status" value="1"/>
</dbReference>
<evidence type="ECO:0000256" key="8">
    <source>
        <dbReference type="ARBA" id="ARBA00022989"/>
    </source>
</evidence>
<dbReference type="InterPro" id="IPR011701">
    <property type="entry name" value="MFS"/>
</dbReference>
<gene>
    <name evidence="13" type="ORF">ACFSXZ_32300</name>
</gene>
<evidence type="ECO:0000256" key="6">
    <source>
        <dbReference type="ARBA" id="ARBA00022840"/>
    </source>
</evidence>
<dbReference type="InterPro" id="IPR027417">
    <property type="entry name" value="P-loop_NTPase"/>
</dbReference>
<dbReference type="Gene3D" id="1.20.1250.20">
    <property type="entry name" value="MFS general substrate transporter like domains"/>
    <property type="match status" value="2"/>
</dbReference>
<keyword evidence="6" id="KW-0067">ATP-binding</keyword>
<dbReference type="InterPro" id="IPR003439">
    <property type="entry name" value="ABC_transporter-like_ATP-bd"/>
</dbReference>
<dbReference type="PROSITE" id="PS00211">
    <property type="entry name" value="ABC_TRANSPORTER_1"/>
    <property type="match status" value="1"/>
</dbReference>
<feature type="transmembrane region" description="Helical" evidence="10">
    <location>
        <begin position="282"/>
        <end position="304"/>
    </location>
</feature>
<dbReference type="Pfam" id="PF00005">
    <property type="entry name" value="ABC_tran"/>
    <property type="match status" value="1"/>
</dbReference>
<dbReference type="Pfam" id="PF07690">
    <property type="entry name" value="MFS_1"/>
    <property type="match status" value="1"/>
</dbReference>
<accession>A0ABW5G162</accession>
<dbReference type="SMART" id="SM00382">
    <property type="entry name" value="AAA"/>
    <property type="match status" value="1"/>
</dbReference>
<evidence type="ECO:0000313" key="13">
    <source>
        <dbReference type="EMBL" id="MFD2421020.1"/>
    </source>
</evidence>
<dbReference type="PANTHER" id="PTHR43820">
    <property type="entry name" value="HIGH-AFFINITY BRANCHED-CHAIN AMINO ACID TRANSPORT ATP-BINDING PROTEIN LIVF"/>
    <property type="match status" value="1"/>
</dbReference>
<keyword evidence="4 10" id="KW-0812">Transmembrane</keyword>
<evidence type="ECO:0000256" key="1">
    <source>
        <dbReference type="ARBA" id="ARBA00004651"/>
    </source>
</evidence>
<evidence type="ECO:0000259" key="12">
    <source>
        <dbReference type="PROSITE" id="PS50893"/>
    </source>
</evidence>
<evidence type="ECO:0000256" key="9">
    <source>
        <dbReference type="ARBA" id="ARBA00023136"/>
    </source>
</evidence>
<protein>
    <submittedName>
        <fullName evidence="13">MFS transporter</fullName>
    </submittedName>
</protein>
<feature type="transmembrane region" description="Helical" evidence="10">
    <location>
        <begin position="408"/>
        <end position="429"/>
    </location>
</feature>
<feature type="transmembrane region" description="Helical" evidence="10">
    <location>
        <begin position="183"/>
        <end position="202"/>
    </location>
</feature>
<keyword evidence="5" id="KW-0547">Nucleotide-binding</keyword>
<dbReference type="Gene3D" id="3.40.50.300">
    <property type="entry name" value="P-loop containing nucleotide triphosphate hydrolases"/>
    <property type="match status" value="1"/>
</dbReference>
<comment type="subcellular location">
    <subcellularLocation>
        <location evidence="1">Cell membrane</location>
        <topology evidence="1">Multi-pass membrane protein</topology>
    </subcellularLocation>
</comment>
<comment type="caution">
    <text evidence="13">The sequence shown here is derived from an EMBL/GenBank/DDBJ whole genome shotgun (WGS) entry which is preliminary data.</text>
</comment>
<feature type="domain" description="ABC transporter" evidence="12">
    <location>
        <begin position="492"/>
        <end position="725"/>
    </location>
</feature>
<dbReference type="EMBL" id="JBHUKR010000021">
    <property type="protein sequence ID" value="MFD2421020.1"/>
    <property type="molecule type" value="Genomic_DNA"/>
</dbReference>
<dbReference type="CDD" id="cd03224">
    <property type="entry name" value="ABC_TM1139_LivF_branched"/>
    <property type="match status" value="1"/>
</dbReference>
<evidence type="ECO:0000256" key="4">
    <source>
        <dbReference type="ARBA" id="ARBA00022692"/>
    </source>
</evidence>
<organism evidence="13 14">
    <name type="scientific">Amycolatopsis pigmentata</name>
    <dbReference type="NCBI Taxonomy" id="450801"/>
    <lineage>
        <taxon>Bacteria</taxon>
        <taxon>Bacillati</taxon>
        <taxon>Actinomycetota</taxon>
        <taxon>Actinomycetes</taxon>
        <taxon>Pseudonocardiales</taxon>
        <taxon>Pseudonocardiaceae</taxon>
        <taxon>Amycolatopsis</taxon>
    </lineage>
</organism>
<dbReference type="Proteomes" id="UP001597417">
    <property type="component" value="Unassembled WGS sequence"/>
</dbReference>
<name>A0ABW5G162_9PSEU</name>
<dbReference type="InterPro" id="IPR036259">
    <property type="entry name" value="MFS_trans_sf"/>
</dbReference>
<comment type="similarity">
    <text evidence="2">Belongs to the ABC transporter superfamily.</text>
</comment>
<keyword evidence="7" id="KW-0029">Amino-acid transport</keyword>
<dbReference type="SUPFAM" id="SSF103473">
    <property type="entry name" value="MFS general substrate transporter"/>
    <property type="match status" value="1"/>
</dbReference>
<dbReference type="CDD" id="cd06174">
    <property type="entry name" value="MFS"/>
    <property type="match status" value="1"/>
</dbReference>
<feature type="transmembrane region" description="Helical" evidence="10">
    <location>
        <begin position="90"/>
        <end position="109"/>
    </location>
</feature>
<dbReference type="InterPro" id="IPR020846">
    <property type="entry name" value="MFS_dom"/>
</dbReference>
<dbReference type="InterPro" id="IPR003593">
    <property type="entry name" value="AAA+_ATPase"/>
</dbReference>
<dbReference type="InterPro" id="IPR017871">
    <property type="entry name" value="ABC_transporter-like_CS"/>
</dbReference>
<evidence type="ECO:0000256" key="7">
    <source>
        <dbReference type="ARBA" id="ARBA00022970"/>
    </source>
</evidence>
<feature type="transmembrane region" description="Helical" evidence="10">
    <location>
        <begin position="435"/>
        <end position="454"/>
    </location>
</feature>
<dbReference type="SUPFAM" id="SSF52540">
    <property type="entry name" value="P-loop containing nucleoside triphosphate hydrolases"/>
    <property type="match status" value="1"/>
</dbReference>
<dbReference type="PROSITE" id="PS50893">
    <property type="entry name" value="ABC_TRANSPORTER_2"/>
    <property type="match status" value="1"/>
</dbReference>
<reference evidence="14" key="1">
    <citation type="journal article" date="2019" name="Int. J. Syst. Evol. Microbiol.">
        <title>The Global Catalogue of Microorganisms (GCM) 10K type strain sequencing project: providing services to taxonomists for standard genome sequencing and annotation.</title>
        <authorList>
            <consortium name="The Broad Institute Genomics Platform"/>
            <consortium name="The Broad Institute Genome Sequencing Center for Infectious Disease"/>
            <person name="Wu L."/>
            <person name="Ma J."/>
        </authorList>
    </citation>
    <scope>NUCLEOTIDE SEQUENCE [LARGE SCALE GENOMIC DNA]</scope>
    <source>
        <strain evidence="14">CGMCC 4.7645</strain>
    </source>
</reference>
<evidence type="ECO:0000313" key="14">
    <source>
        <dbReference type="Proteomes" id="UP001597417"/>
    </source>
</evidence>
<keyword evidence="9 10" id="KW-0472">Membrane</keyword>
<keyword evidence="8 10" id="KW-1133">Transmembrane helix</keyword>
<feature type="transmembrane region" description="Helical" evidence="10">
    <location>
        <begin position="208"/>
        <end position="231"/>
    </location>
</feature>